<dbReference type="InterPro" id="IPR004089">
    <property type="entry name" value="MCPsignal_dom"/>
</dbReference>
<keyword evidence="4" id="KW-0472">Membrane</keyword>
<organism evidence="7 8">
    <name type="scientific">Stappia sediminis</name>
    <dbReference type="NCBI Taxonomy" id="2692190"/>
    <lineage>
        <taxon>Bacteria</taxon>
        <taxon>Pseudomonadati</taxon>
        <taxon>Pseudomonadota</taxon>
        <taxon>Alphaproteobacteria</taxon>
        <taxon>Hyphomicrobiales</taxon>
        <taxon>Stappiaceae</taxon>
        <taxon>Stappia</taxon>
    </lineage>
</organism>
<evidence type="ECO:0000256" key="3">
    <source>
        <dbReference type="ARBA" id="ARBA00022989"/>
    </source>
</evidence>
<evidence type="ECO:0000256" key="5">
    <source>
        <dbReference type="PROSITE-ProRule" id="PRU00284"/>
    </source>
</evidence>
<dbReference type="RefSeq" id="WP_160776972.1">
    <property type="nucleotide sequence ID" value="NZ_WUMV01000008.1"/>
</dbReference>
<accession>A0A7X3LX27</accession>
<evidence type="ECO:0000313" key="8">
    <source>
        <dbReference type="Proteomes" id="UP000433101"/>
    </source>
</evidence>
<evidence type="ECO:0000256" key="4">
    <source>
        <dbReference type="ARBA" id="ARBA00023136"/>
    </source>
</evidence>
<dbReference type="Proteomes" id="UP000433101">
    <property type="component" value="Unassembled WGS sequence"/>
</dbReference>
<dbReference type="GO" id="GO:0016020">
    <property type="term" value="C:membrane"/>
    <property type="evidence" value="ECO:0007669"/>
    <property type="project" value="UniProtKB-SubCell"/>
</dbReference>
<evidence type="ECO:0000313" key="7">
    <source>
        <dbReference type="EMBL" id="MXN66731.1"/>
    </source>
</evidence>
<evidence type="ECO:0000256" key="2">
    <source>
        <dbReference type="ARBA" id="ARBA00022692"/>
    </source>
</evidence>
<dbReference type="InterPro" id="IPR029095">
    <property type="entry name" value="NarX-like_N"/>
</dbReference>
<dbReference type="SUPFAM" id="SSF58104">
    <property type="entry name" value="Methyl-accepting chemotaxis protein (MCP) signaling domain"/>
    <property type="match status" value="1"/>
</dbReference>
<evidence type="ECO:0000259" key="6">
    <source>
        <dbReference type="PROSITE" id="PS50111"/>
    </source>
</evidence>
<proteinExistence type="predicted"/>
<sequence>MNPDTLHTQEPSERADLSGPVYVALINLAGRQRMLSQRVGLYLLNFHIHRQGGREIGEEDIDAFRRAASDFLSAHSTLVEGDRKRAIPPLFSESVKEILFGKAQGARHIERFISLCERYEADMIGGQTYDLAELLQAITFIKGDLLILLQAVVKALEDDYIAFNKNIDKVRENETRSVLNALEKIQKSAHMSRLVAFNAKISSIRAGEYGREFGALTDELKRISDEIGESSKLIARNLSRQAS</sequence>
<name>A0A7X3LX27_9HYPH</name>
<gene>
    <name evidence="7" type="ORF">GR183_17590</name>
</gene>
<dbReference type="Pfam" id="PF13675">
    <property type="entry name" value="PilJ"/>
    <property type="match status" value="1"/>
</dbReference>
<keyword evidence="3" id="KW-1133">Transmembrane helix</keyword>
<feature type="domain" description="Methyl-accepting transducer" evidence="6">
    <location>
        <begin position="172"/>
        <end position="243"/>
    </location>
</feature>
<keyword evidence="5" id="KW-0807">Transducer</keyword>
<dbReference type="EMBL" id="WUMV01000008">
    <property type="protein sequence ID" value="MXN66731.1"/>
    <property type="molecule type" value="Genomic_DNA"/>
</dbReference>
<dbReference type="Gene3D" id="6.10.250.3200">
    <property type="match status" value="1"/>
</dbReference>
<keyword evidence="2" id="KW-0812">Transmembrane</keyword>
<comment type="subcellular location">
    <subcellularLocation>
        <location evidence="1">Membrane</location>
        <topology evidence="1">Multi-pass membrane protein</topology>
    </subcellularLocation>
</comment>
<dbReference type="GO" id="GO:0007165">
    <property type="term" value="P:signal transduction"/>
    <property type="evidence" value="ECO:0007669"/>
    <property type="project" value="UniProtKB-KW"/>
</dbReference>
<evidence type="ECO:0000256" key="1">
    <source>
        <dbReference type="ARBA" id="ARBA00004141"/>
    </source>
</evidence>
<protein>
    <recommendedName>
        <fullName evidence="6">Methyl-accepting transducer domain-containing protein</fullName>
    </recommendedName>
</protein>
<reference evidence="7 8" key="1">
    <citation type="submission" date="2019-12" db="EMBL/GenBank/DDBJ databases">
        <authorList>
            <person name="Li M."/>
        </authorList>
    </citation>
    <scope>NUCLEOTIDE SEQUENCE [LARGE SCALE GENOMIC DNA]</scope>
    <source>
        <strain evidence="7 8">GBMRC 2046</strain>
    </source>
</reference>
<dbReference type="AlphaFoldDB" id="A0A7X3LX27"/>
<keyword evidence="8" id="KW-1185">Reference proteome</keyword>
<comment type="caution">
    <text evidence="7">The sequence shown here is derived from an EMBL/GenBank/DDBJ whole genome shotgun (WGS) entry which is preliminary data.</text>
</comment>
<dbReference type="PROSITE" id="PS50111">
    <property type="entry name" value="CHEMOTAXIS_TRANSDUC_2"/>
    <property type="match status" value="1"/>
</dbReference>